<sequence length="48" mass="5535">MVFKEGFDRAAFSKSLPQMSMTVNKISLMKSERIEGRLTYTEIYAKSL</sequence>
<protein>
    <submittedName>
        <fullName evidence="1">Uncharacterized protein</fullName>
    </submittedName>
</protein>
<organism evidence="1">
    <name type="scientific">bioreactor metagenome</name>
    <dbReference type="NCBI Taxonomy" id="1076179"/>
    <lineage>
        <taxon>unclassified sequences</taxon>
        <taxon>metagenomes</taxon>
        <taxon>ecological metagenomes</taxon>
    </lineage>
</organism>
<gene>
    <name evidence="1" type="ORF">SDC9_186895</name>
</gene>
<accession>A0A645HK52</accession>
<evidence type="ECO:0000313" key="1">
    <source>
        <dbReference type="EMBL" id="MPN39367.1"/>
    </source>
</evidence>
<comment type="caution">
    <text evidence="1">The sequence shown here is derived from an EMBL/GenBank/DDBJ whole genome shotgun (WGS) entry which is preliminary data.</text>
</comment>
<proteinExistence type="predicted"/>
<dbReference type="EMBL" id="VSSQ01095136">
    <property type="protein sequence ID" value="MPN39367.1"/>
    <property type="molecule type" value="Genomic_DNA"/>
</dbReference>
<name>A0A645HK52_9ZZZZ</name>
<reference evidence="1" key="1">
    <citation type="submission" date="2019-08" db="EMBL/GenBank/DDBJ databases">
        <authorList>
            <person name="Kucharzyk K."/>
            <person name="Murdoch R.W."/>
            <person name="Higgins S."/>
            <person name="Loffler F."/>
        </authorList>
    </citation>
    <scope>NUCLEOTIDE SEQUENCE</scope>
</reference>
<dbReference type="AlphaFoldDB" id="A0A645HK52"/>